<comment type="caution">
    <text evidence="3">The sequence shown here is derived from an EMBL/GenBank/DDBJ whole genome shotgun (WGS) entry which is preliminary data.</text>
</comment>
<dbReference type="AlphaFoldDB" id="A0A7J8QXD0"/>
<feature type="coiled-coil region" evidence="1">
    <location>
        <begin position="361"/>
        <end position="413"/>
    </location>
</feature>
<feature type="compositionally biased region" description="Basic and acidic residues" evidence="2">
    <location>
        <begin position="597"/>
        <end position="608"/>
    </location>
</feature>
<reference evidence="3 4" key="1">
    <citation type="journal article" date="2019" name="Genome Biol. Evol.">
        <title>Insights into the evolution of the New World diploid cottons (Gossypium, subgenus Houzingenia) based on genome sequencing.</title>
        <authorList>
            <person name="Grover C.E."/>
            <person name="Arick M.A. 2nd"/>
            <person name="Thrash A."/>
            <person name="Conover J.L."/>
            <person name="Sanders W.S."/>
            <person name="Peterson D.G."/>
            <person name="Frelichowski J.E."/>
            <person name="Scheffler J.A."/>
            <person name="Scheffler B.E."/>
            <person name="Wendel J.F."/>
        </authorList>
    </citation>
    <scope>NUCLEOTIDE SEQUENCE [LARGE SCALE GENOMIC DNA]</scope>
    <source>
        <strain evidence="3">27</strain>
        <tissue evidence="3">Leaf</tissue>
    </source>
</reference>
<keyword evidence="1" id="KW-0175">Coiled coil</keyword>
<evidence type="ECO:0000256" key="1">
    <source>
        <dbReference type="SAM" id="Coils"/>
    </source>
</evidence>
<evidence type="ECO:0000256" key="2">
    <source>
        <dbReference type="SAM" id="MobiDB-lite"/>
    </source>
</evidence>
<feature type="region of interest" description="Disordered" evidence="2">
    <location>
        <begin position="96"/>
        <end position="124"/>
    </location>
</feature>
<feature type="compositionally biased region" description="Polar residues" evidence="2">
    <location>
        <begin position="573"/>
        <end position="595"/>
    </location>
</feature>
<name>A0A7J8QXD0_GOSDV</name>
<proteinExistence type="predicted"/>
<organism evidence="3 4">
    <name type="scientific">Gossypium davidsonii</name>
    <name type="common">Davidson's cotton</name>
    <name type="synonym">Gossypium klotzschianum subsp. davidsonii</name>
    <dbReference type="NCBI Taxonomy" id="34287"/>
    <lineage>
        <taxon>Eukaryota</taxon>
        <taxon>Viridiplantae</taxon>
        <taxon>Streptophyta</taxon>
        <taxon>Embryophyta</taxon>
        <taxon>Tracheophyta</taxon>
        <taxon>Spermatophyta</taxon>
        <taxon>Magnoliopsida</taxon>
        <taxon>eudicotyledons</taxon>
        <taxon>Gunneridae</taxon>
        <taxon>Pentapetalae</taxon>
        <taxon>rosids</taxon>
        <taxon>malvids</taxon>
        <taxon>Malvales</taxon>
        <taxon>Malvaceae</taxon>
        <taxon>Malvoideae</taxon>
        <taxon>Gossypium</taxon>
    </lineage>
</organism>
<feature type="compositionally biased region" description="Acidic residues" evidence="2">
    <location>
        <begin position="609"/>
        <end position="619"/>
    </location>
</feature>
<dbReference type="PANTHER" id="PTHR34121:SF5">
    <property type="entry name" value="CENTROSOMAL PROTEIN OF 135 KDA-LIKE PROTEIN"/>
    <property type="match status" value="1"/>
</dbReference>
<evidence type="ECO:0000313" key="3">
    <source>
        <dbReference type="EMBL" id="MBA0605782.1"/>
    </source>
</evidence>
<protein>
    <submittedName>
        <fullName evidence="3">Uncharacterized protein</fullName>
    </submittedName>
</protein>
<sequence>MSWIRTAVSRAVEVGGNNNLRRTVWSVADSVVQHAGSAVFGGARMIHNRIAARNMQNLRITVKRLEEVSVSCKGVERIQLLRRWLVALKEIDRLLNDQNNNNDDNKNISITINNSDTTNDNDKNNVDQFSFEDIKDSPQKPSLVYYYDPEVGEPMNFREVFLYSQALEGMTLSMILEVPNEEEVSLFMEILRICIAGGKEVHETVMSNIMNLAVAFSNYVEEVLVKREELLQYAQAAIKGLKINVGLARIDAEACSLKEKLGEMKALQNSSTQVHEVFFQKQTTAMIEALKEALGLVRLYSRLEALLLKKKTLSNGDTPQLHAEKVDKLKVLSESLSNSTSKAEKRILEQRVQKEEAVSFRIAKANEVSQQEKELEAAIQELEKQKDELEAELKKVNASLIAARVRLRNAREEREHFDDASNQILLQLTSKEEEISRSIASCRVEADVVNAWIHFLEDTWFLQTTFHEQKEKQVNGELERYGEYFVNLVTHLLSAYKALPIKNLATGGELEPKRKFVSTFSVVGSMKTQIYSPNEGTYRKKDEKLKELFDDLESIREEFESMERPTLELENPILNSHSPSTPKSQKSPWSRLKSSLNKKDQKKLKFELEQDEDEESLDYETDEIVEWEYDAFEKDLKPTN</sequence>
<gene>
    <name evidence="3" type="ORF">Godav_018320</name>
</gene>
<evidence type="ECO:0000313" key="4">
    <source>
        <dbReference type="Proteomes" id="UP000593561"/>
    </source>
</evidence>
<keyword evidence="4" id="KW-1185">Reference proteome</keyword>
<feature type="region of interest" description="Disordered" evidence="2">
    <location>
        <begin position="569"/>
        <end position="619"/>
    </location>
</feature>
<accession>A0A7J8QXD0</accession>
<dbReference type="Proteomes" id="UP000593561">
    <property type="component" value="Unassembled WGS sequence"/>
</dbReference>
<dbReference type="PANTHER" id="PTHR34121">
    <property type="entry name" value="MYOSIN-11"/>
    <property type="match status" value="1"/>
</dbReference>
<dbReference type="EMBL" id="JABFAC010000001">
    <property type="protein sequence ID" value="MBA0605782.1"/>
    <property type="molecule type" value="Genomic_DNA"/>
</dbReference>
<feature type="compositionally biased region" description="Low complexity" evidence="2">
    <location>
        <begin position="96"/>
        <end position="118"/>
    </location>
</feature>